<dbReference type="EC" id="2.5.1.72" evidence="2"/>
<evidence type="ECO:0000256" key="1">
    <source>
        <dbReference type="SAM" id="MobiDB-lite"/>
    </source>
</evidence>
<dbReference type="AlphaFoldDB" id="A0A6J4N943"/>
<feature type="non-terminal residue" evidence="2">
    <location>
        <position position="1"/>
    </location>
</feature>
<organism evidence="2">
    <name type="scientific">uncultured Phycisphaerae bacterium</name>
    <dbReference type="NCBI Taxonomy" id="904963"/>
    <lineage>
        <taxon>Bacteria</taxon>
        <taxon>Pseudomonadati</taxon>
        <taxon>Planctomycetota</taxon>
        <taxon>Phycisphaerae</taxon>
        <taxon>environmental samples</taxon>
    </lineage>
</organism>
<evidence type="ECO:0000313" key="2">
    <source>
        <dbReference type="EMBL" id="CAA9378342.1"/>
    </source>
</evidence>
<name>A0A6J4N943_9BACT</name>
<sequence>VLDDVPDRRAPPGLGARGAGGRAGREPDHGRPRDHRVGQGGARADAQHHL</sequence>
<protein>
    <submittedName>
        <fullName evidence="2">Quinolinate synthetase</fullName>
        <ecNumber evidence="2">2.5.1.72</ecNumber>
    </submittedName>
</protein>
<feature type="compositionally biased region" description="Basic and acidic residues" evidence="1">
    <location>
        <begin position="23"/>
        <end position="37"/>
    </location>
</feature>
<feature type="compositionally biased region" description="Basic and acidic residues" evidence="1">
    <location>
        <begin position="1"/>
        <end position="10"/>
    </location>
</feature>
<feature type="non-terminal residue" evidence="2">
    <location>
        <position position="50"/>
    </location>
</feature>
<keyword evidence="2" id="KW-0808">Transferase</keyword>
<proteinExistence type="predicted"/>
<accession>A0A6J4N943</accession>
<dbReference type="EMBL" id="CADCUQ010000124">
    <property type="protein sequence ID" value="CAA9378342.1"/>
    <property type="molecule type" value="Genomic_DNA"/>
</dbReference>
<dbReference type="GO" id="GO:0016740">
    <property type="term" value="F:transferase activity"/>
    <property type="evidence" value="ECO:0007669"/>
    <property type="project" value="UniProtKB-KW"/>
</dbReference>
<feature type="region of interest" description="Disordered" evidence="1">
    <location>
        <begin position="1"/>
        <end position="50"/>
    </location>
</feature>
<gene>
    <name evidence="2" type="ORF">AVDCRST_MAG64-433</name>
</gene>
<reference evidence="2" key="1">
    <citation type="submission" date="2020-02" db="EMBL/GenBank/DDBJ databases">
        <authorList>
            <person name="Meier V. D."/>
        </authorList>
    </citation>
    <scope>NUCLEOTIDE SEQUENCE</scope>
    <source>
        <strain evidence="2">AVDCRST_MAG64</strain>
    </source>
</reference>